<dbReference type="Proteomes" id="UP000094043">
    <property type="component" value="Chromosome 8"/>
</dbReference>
<dbReference type="GO" id="GO:0110078">
    <property type="term" value="C:TTT Hsp90 cochaperone complex"/>
    <property type="evidence" value="ECO:0007669"/>
    <property type="project" value="InterPro"/>
</dbReference>
<evidence type="ECO:0000313" key="2">
    <source>
        <dbReference type="EMBL" id="WVN90720.1"/>
    </source>
</evidence>
<gene>
    <name evidence="2" type="ORF">L203_105962</name>
</gene>
<accession>A0A1E3IUU7</accession>
<dbReference type="GeneID" id="91090170"/>
<dbReference type="GO" id="GO:0005829">
    <property type="term" value="C:cytosol"/>
    <property type="evidence" value="ECO:0007669"/>
    <property type="project" value="TreeGrafter"/>
</dbReference>
<dbReference type="OrthoDB" id="6417021at2759"/>
<dbReference type="EMBL" id="CP143791">
    <property type="protein sequence ID" value="WVN90720.1"/>
    <property type="molecule type" value="Genomic_DNA"/>
</dbReference>
<dbReference type="PANTHER" id="PTHR32226">
    <property type="entry name" value="TELO2-INTERACTING PROTEIN 2"/>
    <property type="match status" value="1"/>
</dbReference>
<sequence length="452" mass="51442">MVIVEDITEEDERMGCSLEELLLDIQDLSKRLVVPSSLLPDFMKQIGGEVEVQEYLQRTLETLGQLSFKIKEVDRDWGWEQVSAERCAELLQNIVRLYGEDQWRSPIICQHIEDLSLHFPSILPLALLSTLRPYFAPHPNLSSASRAALRPTGGKESIMDLHESQPFKSAMAWGVHNILSWSASKLKSQDVEKHIGLLLPPTLVMMDDWEPAWREIGAVALEKWVLKLNPEVLKRMGLEKLLLKSLLHTLTLHPSPPLRKVLPITLKTLQHSIPEGRERTIVYSEVIENKFIQGWTYAPSGLEGREVLINIAEELQVMCDIMGVGIVRWFKTIIPCLLDPLQYIPTPVVIPHYIANLKALLCLMQMTRSTGRISRWRGQMINILARLFVQSQERKGIEDPKEAALLKPIESLIRRVFEELSDQVPSVKQEEFIHLLSITNNDFGGLIGSTII</sequence>
<dbReference type="InterPro" id="IPR018870">
    <property type="entry name" value="Tti2"/>
</dbReference>
<comment type="similarity">
    <text evidence="1">Belongs to the TTI2 family.</text>
</comment>
<evidence type="ECO:0000256" key="1">
    <source>
        <dbReference type="ARBA" id="ARBA00034736"/>
    </source>
</evidence>
<dbReference type="VEuPathDB" id="FungiDB:L203_00670"/>
<reference evidence="2" key="1">
    <citation type="submission" date="2016-06" db="EMBL/GenBank/DDBJ databases">
        <authorList>
            <person name="Cuomo C."/>
            <person name="Litvintseva A."/>
            <person name="Heitman J."/>
            <person name="Chen Y."/>
            <person name="Sun S."/>
            <person name="Springer D."/>
            <person name="Dromer F."/>
            <person name="Young S."/>
            <person name="Zeng Q."/>
            <person name="Chapman S."/>
            <person name="Gujja S."/>
            <person name="Saif S."/>
            <person name="Birren B."/>
        </authorList>
    </citation>
    <scope>NUCLEOTIDE SEQUENCE</scope>
    <source>
        <strain evidence="2">CBS 7841</strain>
    </source>
</reference>
<dbReference type="InterPro" id="IPR016024">
    <property type="entry name" value="ARM-type_fold"/>
</dbReference>
<dbReference type="Pfam" id="PF10521">
    <property type="entry name" value="Tti2"/>
    <property type="match status" value="1"/>
</dbReference>
<name>A0A1E3IUU7_9TREE</name>
<dbReference type="AlphaFoldDB" id="A0A1E3IUU7"/>
<reference evidence="2" key="2">
    <citation type="journal article" date="2022" name="Elife">
        <title>Obligate sexual reproduction of a homothallic fungus closely related to the Cryptococcus pathogenic species complex.</title>
        <authorList>
            <person name="Passer A.R."/>
            <person name="Clancey S.A."/>
            <person name="Shea T."/>
            <person name="David-Palma M."/>
            <person name="Averette A.F."/>
            <person name="Boekhout T."/>
            <person name="Porcel B.M."/>
            <person name="Nowrousian M."/>
            <person name="Cuomo C.A."/>
            <person name="Sun S."/>
            <person name="Heitman J."/>
            <person name="Coelho M.A."/>
        </authorList>
    </citation>
    <scope>NUCLEOTIDE SEQUENCE</scope>
    <source>
        <strain evidence="2">CBS 7841</strain>
    </source>
</reference>
<evidence type="ECO:0000313" key="3">
    <source>
        <dbReference type="Proteomes" id="UP000094043"/>
    </source>
</evidence>
<dbReference type="SUPFAM" id="SSF48371">
    <property type="entry name" value="ARM repeat"/>
    <property type="match status" value="1"/>
</dbReference>
<proteinExistence type="inferred from homology"/>
<reference evidence="2" key="3">
    <citation type="submission" date="2024-01" db="EMBL/GenBank/DDBJ databases">
        <authorList>
            <person name="Coelho M.A."/>
            <person name="David-Palma M."/>
            <person name="Shea T."/>
            <person name="Sun S."/>
            <person name="Cuomo C.A."/>
            <person name="Heitman J."/>
        </authorList>
    </citation>
    <scope>NUCLEOTIDE SEQUENCE</scope>
    <source>
        <strain evidence="2">CBS 7841</strain>
    </source>
</reference>
<dbReference type="RefSeq" id="XP_066071420.1">
    <property type="nucleotide sequence ID" value="XM_066215323.1"/>
</dbReference>
<dbReference type="KEGG" id="cdep:91090170"/>
<keyword evidence="3" id="KW-1185">Reference proteome</keyword>
<protein>
    <submittedName>
        <fullName evidence="2">Uncharacterized protein</fullName>
    </submittedName>
</protein>
<dbReference type="PANTHER" id="PTHR32226:SF2">
    <property type="entry name" value="TELO2-INTERACTING PROTEIN 2"/>
    <property type="match status" value="1"/>
</dbReference>
<organism evidence="2 3">
    <name type="scientific">Cryptococcus depauperatus CBS 7841</name>
    <dbReference type="NCBI Taxonomy" id="1295531"/>
    <lineage>
        <taxon>Eukaryota</taxon>
        <taxon>Fungi</taxon>
        <taxon>Dikarya</taxon>
        <taxon>Basidiomycota</taxon>
        <taxon>Agaricomycotina</taxon>
        <taxon>Tremellomycetes</taxon>
        <taxon>Tremellales</taxon>
        <taxon>Cryptococcaceae</taxon>
        <taxon>Cryptococcus</taxon>
    </lineage>
</organism>
<dbReference type="GO" id="GO:0005634">
    <property type="term" value="C:nucleus"/>
    <property type="evidence" value="ECO:0007669"/>
    <property type="project" value="TreeGrafter"/>
</dbReference>